<comment type="caution">
    <text evidence="5">The sequence shown here is derived from an EMBL/GenBank/DDBJ whole genome shotgun (WGS) entry which is preliminary data.</text>
</comment>
<proteinExistence type="inferred from homology"/>
<dbReference type="EMBL" id="BPQM01000005">
    <property type="protein sequence ID" value="GJD77050.1"/>
    <property type="molecule type" value="Genomic_DNA"/>
</dbReference>
<evidence type="ECO:0000256" key="1">
    <source>
        <dbReference type="ARBA" id="ARBA00001964"/>
    </source>
</evidence>
<comment type="similarity">
    <text evidence="2">Belongs to the transketolase family.</text>
</comment>
<reference evidence="5" key="2">
    <citation type="submission" date="2021-08" db="EMBL/GenBank/DDBJ databases">
        <authorList>
            <person name="Tani A."/>
            <person name="Ola A."/>
            <person name="Ogura Y."/>
            <person name="Katsura K."/>
            <person name="Hayashi T."/>
        </authorList>
    </citation>
    <scope>NUCLEOTIDE SEQUENCE</scope>
    <source>
        <strain evidence="5">NBRC 103626</strain>
    </source>
</reference>
<keyword evidence="6" id="KW-1185">Reference proteome</keyword>
<organism evidence="5 6">
    <name type="scientific">Methylobacterium gregans</name>
    <dbReference type="NCBI Taxonomy" id="374424"/>
    <lineage>
        <taxon>Bacteria</taxon>
        <taxon>Pseudomonadati</taxon>
        <taxon>Pseudomonadota</taxon>
        <taxon>Alphaproteobacteria</taxon>
        <taxon>Hyphomicrobiales</taxon>
        <taxon>Methylobacteriaceae</taxon>
        <taxon>Methylobacterium</taxon>
    </lineage>
</organism>
<name>A0AA37HK30_9HYPH</name>
<dbReference type="PANTHER" id="PTHR43825:SF5">
    <property type="entry name" value="HYPOTHETICAL TRANSKETOLASE FAMILY PROTEIN"/>
    <property type="match status" value="1"/>
</dbReference>
<dbReference type="RefSeq" id="WP_238300650.1">
    <property type="nucleotide sequence ID" value="NZ_BPQM01000005.1"/>
</dbReference>
<dbReference type="SUPFAM" id="SSF52922">
    <property type="entry name" value="TK C-terminal domain-like"/>
    <property type="match status" value="1"/>
</dbReference>
<evidence type="ECO:0000256" key="2">
    <source>
        <dbReference type="ARBA" id="ARBA00007131"/>
    </source>
</evidence>
<protein>
    <submittedName>
        <fullName evidence="5">Apulose-4-phosphate transketolase subunit B</fullName>
    </submittedName>
</protein>
<dbReference type="PANTHER" id="PTHR43825">
    <property type="entry name" value="PYRUVATE DEHYDROGENASE E1 COMPONENT"/>
    <property type="match status" value="1"/>
</dbReference>
<gene>
    <name evidence="5" type="primary">aptB_1</name>
    <name evidence="5" type="ORF">NBEOAGPD_0252</name>
</gene>
<dbReference type="Gene3D" id="3.40.50.970">
    <property type="match status" value="1"/>
</dbReference>
<accession>A0AA37HK30</accession>
<dbReference type="SUPFAM" id="SSF52518">
    <property type="entry name" value="Thiamin diphosphate-binding fold (THDP-binding)"/>
    <property type="match status" value="1"/>
</dbReference>
<dbReference type="InterPro" id="IPR009014">
    <property type="entry name" value="Transketo_C/PFOR_II"/>
</dbReference>
<dbReference type="InterPro" id="IPR033248">
    <property type="entry name" value="Transketolase_C"/>
</dbReference>
<dbReference type="InterPro" id="IPR005475">
    <property type="entry name" value="Transketolase-like_Pyr-bd"/>
</dbReference>
<evidence type="ECO:0000259" key="4">
    <source>
        <dbReference type="SMART" id="SM00861"/>
    </source>
</evidence>
<dbReference type="AlphaFoldDB" id="A0AA37HK30"/>
<dbReference type="FunFam" id="3.40.50.970:FF:000129">
    <property type="entry name" value="Transketolase"/>
    <property type="match status" value="1"/>
</dbReference>
<dbReference type="InterPro" id="IPR051157">
    <property type="entry name" value="PDH/Transketolase"/>
</dbReference>
<dbReference type="Proteomes" id="UP001055108">
    <property type="component" value="Unassembled WGS sequence"/>
</dbReference>
<feature type="domain" description="Transketolase-like pyrimidine-binding" evidence="4">
    <location>
        <begin position="1"/>
        <end position="163"/>
    </location>
</feature>
<dbReference type="Pfam" id="PF02780">
    <property type="entry name" value="Transketolase_C"/>
    <property type="match status" value="1"/>
</dbReference>
<dbReference type="Gene3D" id="3.40.50.920">
    <property type="match status" value="1"/>
</dbReference>
<dbReference type="Pfam" id="PF02779">
    <property type="entry name" value="Transket_pyr"/>
    <property type="match status" value="1"/>
</dbReference>
<reference evidence="5" key="1">
    <citation type="journal article" date="2016" name="Front. Microbiol.">
        <title>Genome Sequence of the Piezophilic, Mesophilic Sulfate-Reducing Bacterium Desulfovibrio indicus J2T.</title>
        <authorList>
            <person name="Cao J."/>
            <person name="Maignien L."/>
            <person name="Shao Z."/>
            <person name="Alain K."/>
            <person name="Jebbar M."/>
        </authorList>
    </citation>
    <scope>NUCLEOTIDE SEQUENCE</scope>
    <source>
        <strain evidence="5">NBRC 103626</strain>
    </source>
</reference>
<keyword evidence="3" id="KW-0786">Thiamine pyrophosphate</keyword>
<evidence type="ECO:0000256" key="3">
    <source>
        <dbReference type="ARBA" id="ARBA00023052"/>
    </source>
</evidence>
<dbReference type="InterPro" id="IPR029061">
    <property type="entry name" value="THDP-binding"/>
</dbReference>
<sequence length="322" mass="33954">MRNAFISALLQAAEADDRVWLINGDLGYSVLEPFAERFPERYLNAGVAEQNMIGVAAGLALSGFKPFVYSIANFPTQRCLEQIRVDVCYHAAPVTVVAVGGGFAYGSHGYTHHAIEDLAVMRALPGLRVAAPADPVETAACVHAFVRDPGPSYLRLGRGGEPVLHAAPLRESPGRPIRLREGDAVALIGTGSILGEVLAAAELLAQTGIAARVLSLPYLKPFDAPALLDAFAGVRLVATVEEHSLIGGLRDLVAPLLAARRDRPPLIGYGVRDGASMDVILDQVAMRRHCGIDAAGLAAGIRTALERLDAGADPFDADGDRA</sequence>
<dbReference type="CDD" id="cd07033">
    <property type="entry name" value="TPP_PYR_DXS_TK_like"/>
    <property type="match status" value="1"/>
</dbReference>
<evidence type="ECO:0000313" key="5">
    <source>
        <dbReference type="EMBL" id="GJD77050.1"/>
    </source>
</evidence>
<dbReference type="SMART" id="SM00861">
    <property type="entry name" value="Transket_pyr"/>
    <property type="match status" value="1"/>
</dbReference>
<evidence type="ECO:0000313" key="6">
    <source>
        <dbReference type="Proteomes" id="UP001055108"/>
    </source>
</evidence>
<comment type="cofactor">
    <cofactor evidence="1">
        <name>thiamine diphosphate</name>
        <dbReference type="ChEBI" id="CHEBI:58937"/>
    </cofactor>
</comment>